<reference evidence="2 4" key="1">
    <citation type="journal article" date="2010" name="Stand. Genomic Sci.">
        <title>Complete genome sequence of Meiothermus ruber type strain (21).</title>
        <authorList>
            <person name="Tindall B.J."/>
            <person name="Sikorski J."/>
            <person name="Lucas S."/>
            <person name="Goltsman E."/>
            <person name="Copeland A."/>
            <person name="Glavina Del Rio T."/>
            <person name="Nolan M."/>
            <person name="Tice H."/>
            <person name="Cheng J.F."/>
            <person name="Han C."/>
            <person name="Pitluck S."/>
            <person name="Liolios K."/>
            <person name="Ivanova N."/>
            <person name="Mavromatis K."/>
            <person name="Ovchinnikova G."/>
            <person name="Pati A."/>
            <person name="Fahnrich R."/>
            <person name="Goodwin L."/>
            <person name="Chen A."/>
            <person name="Palaniappan K."/>
            <person name="Land M."/>
            <person name="Hauser L."/>
            <person name="Chang Y.J."/>
            <person name="Jeffries C.D."/>
            <person name="Rohde M."/>
            <person name="Goker M."/>
            <person name="Woyke T."/>
            <person name="Bristow J."/>
            <person name="Eisen J.A."/>
            <person name="Markowitz V."/>
            <person name="Hugenholtz P."/>
            <person name="Kyrpides N.C."/>
            <person name="Klenk H.P."/>
            <person name="Lapidus A."/>
        </authorList>
    </citation>
    <scope>NUCLEOTIDE SEQUENCE [LARGE SCALE GENOMIC DNA]</scope>
    <source>
        <strain evidence="4">ATCC 35948 / DSM 1279 / VKM B-1258 / 21</strain>
        <strain evidence="2">DSM 1279</strain>
    </source>
</reference>
<dbReference type="PATRIC" id="fig|504728.9.peg.670"/>
<dbReference type="EMBL" id="CP005385">
    <property type="protein sequence ID" value="AGK03949.1"/>
    <property type="molecule type" value="Genomic_DNA"/>
</dbReference>
<dbReference type="KEGG" id="mre:K649_03235"/>
<dbReference type="AlphaFoldDB" id="D3PP75"/>
<dbReference type="EMBL" id="CP001743">
    <property type="protein sequence ID" value="ADD27484.1"/>
    <property type="molecule type" value="Genomic_DNA"/>
</dbReference>
<protein>
    <submittedName>
        <fullName evidence="3">Uncharacterized protein</fullName>
    </submittedName>
</protein>
<dbReference type="KEGG" id="mrb:Mrub_0718"/>
<evidence type="ECO:0000313" key="5">
    <source>
        <dbReference type="Proteomes" id="UP000013026"/>
    </source>
</evidence>
<feature type="region of interest" description="Disordered" evidence="1">
    <location>
        <begin position="88"/>
        <end position="110"/>
    </location>
</feature>
<reference evidence="3 5" key="3">
    <citation type="submission" date="2013-04" db="EMBL/GenBank/DDBJ databases">
        <authorList>
            <person name="Chin J."/>
            <person name="Alexander D.H."/>
            <person name="Marks P."/>
            <person name="Korlach J."/>
            <person name="Clum A."/>
            <person name="Copeland A."/>
        </authorList>
    </citation>
    <scope>NUCLEOTIDE SEQUENCE [LARGE SCALE GENOMIC DNA]</scope>
    <source>
        <strain evidence="5">ATCC 35948 / DSM 1279 / VKM B-1258 / 21</strain>
        <strain evidence="3">DSM 1279</strain>
    </source>
</reference>
<name>D3PP75_MEIRD</name>
<reference evidence="3" key="2">
    <citation type="submission" date="2013-04" db="EMBL/GenBank/DDBJ databases">
        <title>Non-Hybrid, Finished Microbial Genome Assemblies from Long-Read SMRT Sequencing Data.</title>
        <authorList>
            <person name="Klammer A."/>
            <person name="Drake J."/>
            <person name="Heiner C."/>
            <person name="Clum A."/>
            <person name="Copeland A."/>
            <person name="Huddleston J."/>
            <person name="Eichler E."/>
            <person name="Turner S.W."/>
        </authorList>
    </citation>
    <scope>NUCLEOTIDE SEQUENCE</scope>
    <source>
        <strain evidence="3">DSM 1279</strain>
    </source>
</reference>
<evidence type="ECO:0000313" key="3">
    <source>
        <dbReference type="EMBL" id="AGK03949.1"/>
    </source>
</evidence>
<dbReference type="Proteomes" id="UP000013026">
    <property type="component" value="Chromosome"/>
</dbReference>
<evidence type="ECO:0000256" key="1">
    <source>
        <dbReference type="SAM" id="MobiDB-lite"/>
    </source>
</evidence>
<feature type="compositionally biased region" description="Basic and acidic residues" evidence="1">
    <location>
        <begin position="90"/>
        <end position="105"/>
    </location>
</feature>
<dbReference type="Proteomes" id="UP000006655">
    <property type="component" value="Chromosome"/>
</dbReference>
<evidence type="ECO:0000313" key="4">
    <source>
        <dbReference type="Proteomes" id="UP000006655"/>
    </source>
</evidence>
<gene>
    <name evidence="2" type="ordered locus">Mrub_0718</name>
    <name evidence="3" type="ORF">K649_03235</name>
</gene>
<proteinExistence type="predicted"/>
<sequence length="136" mass="15095">MKNWKAKAQQAFERYLEDLEQSLAPGVGLAGIEAAMLRHNPELLRAVMQGLAEETQALSPPGDTAGVAEGGVRWVEVQSPWGRIQTSVQRLRDETGREHSRRLDTSLDSSGYTPWALEIERSGREAGRLGQGRWRA</sequence>
<evidence type="ECO:0000313" key="2">
    <source>
        <dbReference type="EMBL" id="ADD27484.1"/>
    </source>
</evidence>
<dbReference type="RefSeq" id="WP_013013003.1">
    <property type="nucleotide sequence ID" value="NC_013946.1"/>
</dbReference>
<accession>D3PP75</accession>
<organism evidence="3 5">
    <name type="scientific">Meiothermus ruber (strain ATCC 35948 / DSM 1279 / VKM B-1258 / 21)</name>
    <name type="common">Thermus ruber</name>
    <dbReference type="NCBI Taxonomy" id="504728"/>
    <lineage>
        <taxon>Bacteria</taxon>
        <taxon>Thermotogati</taxon>
        <taxon>Deinococcota</taxon>
        <taxon>Deinococci</taxon>
        <taxon>Thermales</taxon>
        <taxon>Thermaceae</taxon>
        <taxon>Meiothermus</taxon>
    </lineage>
</organism>
<keyword evidence="4" id="KW-1185">Reference proteome</keyword>